<keyword evidence="4" id="KW-1185">Reference proteome</keyword>
<evidence type="ECO:0000256" key="1">
    <source>
        <dbReference type="SAM" id="MobiDB-lite"/>
    </source>
</evidence>
<feature type="transmembrane region" description="Helical" evidence="2">
    <location>
        <begin position="67"/>
        <end position="84"/>
    </location>
</feature>
<comment type="caution">
    <text evidence="3">The sequence shown here is derived from an EMBL/GenBank/DDBJ whole genome shotgun (WGS) entry which is preliminary data.</text>
</comment>
<organism evidence="3 4">
    <name type="scientific">Streptomyces polygonati</name>
    <dbReference type="NCBI Taxonomy" id="1617087"/>
    <lineage>
        <taxon>Bacteria</taxon>
        <taxon>Bacillati</taxon>
        <taxon>Actinomycetota</taxon>
        <taxon>Actinomycetes</taxon>
        <taxon>Kitasatosporales</taxon>
        <taxon>Streptomycetaceae</taxon>
        <taxon>Streptomyces</taxon>
    </lineage>
</organism>
<name>A0ABV8HIC6_9ACTN</name>
<evidence type="ECO:0000256" key="2">
    <source>
        <dbReference type="SAM" id="Phobius"/>
    </source>
</evidence>
<dbReference type="EMBL" id="JBHSBB010000008">
    <property type="protein sequence ID" value="MFC4031793.1"/>
    <property type="molecule type" value="Genomic_DNA"/>
</dbReference>
<protein>
    <submittedName>
        <fullName evidence="3">Uncharacterized protein</fullName>
    </submittedName>
</protein>
<keyword evidence="2" id="KW-0812">Transmembrane</keyword>
<proteinExistence type="predicted"/>
<feature type="compositionally biased region" description="Basic and acidic residues" evidence="1">
    <location>
        <begin position="235"/>
        <end position="271"/>
    </location>
</feature>
<feature type="region of interest" description="Disordered" evidence="1">
    <location>
        <begin position="1"/>
        <end position="62"/>
    </location>
</feature>
<reference evidence="4" key="1">
    <citation type="journal article" date="2019" name="Int. J. Syst. Evol. Microbiol.">
        <title>The Global Catalogue of Microorganisms (GCM) 10K type strain sequencing project: providing services to taxonomists for standard genome sequencing and annotation.</title>
        <authorList>
            <consortium name="The Broad Institute Genomics Platform"/>
            <consortium name="The Broad Institute Genome Sequencing Center for Infectious Disease"/>
            <person name="Wu L."/>
            <person name="Ma J."/>
        </authorList>
    </citation>
    <scope>NUCLEOTIDE SEQUENCE [LARGE SCALE GENOMIC DNA]</scope>
    <source>
        <strain evidence="4">CGMCC 4.7237</strain>
    </source>
</reference>
<sequence>MTTPPQKPPRKPPQQGIPRPEARQDTTARRTARREPAPVGTVLADRPPPDETPAAVSRAEPGSVRHSVTLLGGIGVAAVLLLALTDGAAAAALGAALLTAAGLFIARYAVGGGAQDSGYRRSVKLLGTRAPALGEWEWIVGRGLGPDSDVYVATTVRPQLERLFAARLAERHGVDARRDPRRARALVGAELWPWIDPSGPPPASALTEPVLRALLDRLEALDTPTRPVADEWAEREDQTERADRTEPGRTEPAEHAATHPDQATGHRDQAE</sequence>
<feature type="compositionally biased region" description="Basic and acidic residues" evidence="1">
    <location>
        <begin position="20"/>
        <end position="36"/>
    </location>
</feature>
<evidence type="ECO:0000313" key="3">
    <source>
        <dbReference type="EMBL" id="MFC4031793.1"/>
    </source>
</evidence>
<gene>
    <name evidence="3" type="ORF">ACFO3J_09910</name>
</gene>
<feature type="transmembrane region" description="Helical" evidence="2">
    <location>
        <begin position="90"/>
        <end position="110"/>
    </location>
</feature>
<keyword evidence="2" id="KW-1133">Transmembrane helix</keyword>
<feature type="region of interest" description="Disordered" evidence="1">
    <location>
        <begin position="222"/>
        <end position="271"/>
    </location>
</feature>
<accession>A0ABV8HIC6</accession>
<keyword evidence="2" id="KW-0472">Membrane</keyword>
<dbReference type="RefSeq" id="WP_386428170.1">
    <property type="nucleotide sequence ID" value="NZ_JBHSBB010000008.1"/>
</dbReference>
<dbReference type="Proteomes" id="UP001595765">
    <property type="component" value="Unassembled WGS sequence"/>
</dbReference>
<evidence type="ECO:0000313" key="4">
    <source>
        <dbReference type="Proteomes" id="UP001595765"/>
    </source>
</evidence>